<protein>
    <submittedName>
        <fullName evidence="1">Uncharacterized protein</fullName>
    </submittedName>
</protein>
<keyword evidence="2" id="KW-1185">Reference proteome</keyword>
<reference evidence="1" key="1">
    <citation type="submission" date="2021-02" db="EMBL/GenBank/DDBJ databases">
        <authorList>
            <person name="Nowell W R."/>
        </authorList>
    </citation>
    <scope>NUCLEOTIDE SEQUENCE</scope>
</reference>
<evidence type="ECO:0000313" key="2">
    <source>
        <dbReference type="Proteomes" id="UP000663873"/>
    </source>
</evidence>
<evidence type="ECO:0000313" key="1">
    <source>
        <dbReference type="EMBL" id="CAF4800527.1"/>
    </source>
</evidence>
<name>A0A821P9J0_9BILA</name>
<organism evidence="1 2">
    <name type="scientific">Rotaria socialis</name>
    <dbReference type="NCBI Taxonomy" id="392032"/>
    <lineage>
        <taxon>Eukaryota</taxon>
        <taxon>Metazoa</taxon>
        <taxon>Spiralia</taxon>
        <taxon>Gnathifera</taxon>
        <taxon>Rotifera</taxon>
        <taxon>Eurotatoria</taxon>
        <taxon>Bdelloidea</taxon>
        <taxon>Philodinida</taxon>
        <taxon>Philodinidae</taxon>
        <taxon>Rotaria</taxon>
    </lineage>
</organism>
<dbReference type="Proteomes" id="UP000663873">
    <property type="component" value="Unassembled WGS sequence"/>
</dbReference>
<sequence length="84" mass="9007">MFTSMNFSILGLSSDLINNSLSNNSSLIHTLPTIISTESVAIDESIISTMIHTSTINVLSPIYISSLDNISTSNETPTISKTDT</sequence>
<accession>A0A821P9J0</accession>
<feature type="non-terminal residue" evidence="1">
    <location>
        <position position="1"/>
    </location>
</feature>
<gene>
    <name evidence="1" type="ORF">UJA718_LOCUS41265</name>
</gene>
<comment type="caution">
    <text evidence="1">The sequence shown here is derived from an EMBL/GenBank/DDBJ whole genome shotgun (WGS) entry which is preliminary data.</text>
</comment>
<proteinExistence type="predicted"/>
<dbReference type="AlphaFoldDB" id="A0A821P9J0"/>
<dbReference type="EMBL" id="CAJOBP010048259">
    <property type="protein sequence ID" value="CAF4800527.1"/>
    <property type="molecule type" value="Genomic_DNA"/>
</dbReference>